<comment type="caution">
    <text evidence="1">The sequence shown here is derived from an EMBL/GenBank/DDBJ whole genome shotgun (WGS) entry which is preliminary data.</text>
</comment>
<sequence>MPRISSDQRMNDLKIAIEEHHVSFTNYMEARRAYDTCLKHMQMRVVSKTVAHERLPSLLEARIKTADVLRQKWTELKTYMRIAKNNKSF</sequence>
<dbReference type="AlphaFoldDB" id="A0A0F9B7I4"/>
<name>A0A0F9B7I4_9ZZZZ</name>
<reference evidence="1" key="1">
    <citation type="journal article" date="2015" name="Nature">
        <title>Complex archaea that bridge the gap between prokaryotes and eukaryotes.</title>
        <authorList>
            <person name="Spang A."/>
            <person name="Saw J.H."/>
            <person name="Jorgensen S.L."/>
            <person name="Zaremba-Niedzwiedzka K."/>
            <person name="Martijn J."/>
            <person name="Lind A.E."/>
            <person name="van Eijk R."/>
            <person name="Schleper C."/>
            <person name="Guy L."/>
            <person name="Ettema T.J."/>
        </authorList>
    </citation>
    <scope>NUCLEOTIDE SEQUENCE</scope>
</reference>
<accession>A0A0F9B7I4</accession>
<proteinExistence type="predicted"/>
<protein>
    <submittedName>
        <fullName evidence="1">Uncharacterized protein</fullName>
    </submittedName>
</protein>
<dbReference type="EMBL" id="LAZR01039084">
    <property type="protein sequence ID" value="KKL17879.1"/>
    <property type="molecule type" value="Genomic_DNA"/>
</dbReference>
<evidence type="ECO:0000313" key="1">
    <source>
        <dbReference type="EMBL" id="KKL17879.1"/>
    </source>
</evidence>
<organism evidence="1">
    <name type="scientific">marine sediment metagenome</name>
    <dbReference type="NCBI Taxonomy" id="412755"/>
    <lineage>
        <taxon>unclassified sequences</taxon>
        <taxon>metagenomes</taxon>
        <taxon>ecological metagenomes</taxon>
    </lineage>
</organism>
<gene>
    <name evidence="1" type="ORF">LCGC14_2481120</name>
</gene>